<dbReference type="RefSeq" id="WP_169670746.1">
    <property type="nucleotide sequence ID" value="NZ_JABBHF010000002.1"/>
</dbReference>
<dbReference type="SUPFAM" id="SSF53649">
    <property type="entry name" value="Alkaline phosphatase-like"/>
    <property type="match status" value="1"/>
</dbReference>
<dbReference type="Pfam" id="PF00884">
    <property type="entry name" value="Sulfatase"/>
    <property type="match status" value="1"/>
</dbReference>
<comment type="caution">
    <text evidence="4">The sequence shown here is derived from an EMBL/GenBank/DDBJ whole genome shotgun (WGS) entry which is preliminary data.</text>
</comment>
<dbReference type="CDD" id="cd16027">
    <property type="entry name" value="SGSH"/>
    <property type="match status" value="1"/>
</dbReference>
<dbReference type="PROSITE" id="PS51257">
    <property type="entry name" value="PROKAR_LIPOPROTEIN"/>
    <property type="match status" value="1"/>
</dbReference>
<dbReference type="InterPro" id="IPR000917">
    <property type="entry name" value="Sulfatase_N"/>
</dbReference>
<evidence type="ECO:0000256" key="1">
    <source>
        <dbReference type="ARBA" id="ARBA00008779"/>
    </source>
</evidence>
<dbReference type="Gene3D" id="3.40.720.10">
    <property type="entry name" value="Alkaline Phosphatase, subunit A"/>
    <property type="match status" value="1"/>
</dbReference>
<comment type="similarity">
    <text evidence="1">Belongs to the sulfatase family.</text>
</comment>
<gene>
    <name evidence="4" type="ORF">HHX25_04905</name>
</gene>
<evidence type="ECO:0000313" key="5">
    <source>
        <dbReference type="Proteomes" id="UP000746690"/>
    </source>
</evidence>
<keyword evidence="5" id="KW-1185">Reference proteome</keyword>
<evidence type="ECO:0000256" key="2">
    <source>
        <dbReference type="ARBA" id="ARBA00022801"/>
    </source>
</evidence>
<proteinExistence type="inferred from homology"/>
<protein>
    <submittedName>
        <fullName evidence="4">Sulfatase</fullName>
    </submittedName>
</protein>
<sequence>MKKEKISKVILCVLVAFTFLSCLKPKGKEKKEQQLNVLWINADDLGRELACYGNPDVSTPHIDKLASEGILYTNAFSTAPICSTSRSSIITGMYPTYINCQDHRTLNMTKLPEGILPITKYFQKAGYYCTNASSEDFSKNGKEDFNFLNDGLFDGTDWNNRAEGQSFFAQVQIHNPHRLFVKDTENPINPDKVFVPECYPDHPLIRADWAAYLESVQECDRQVGRIMAKLEKEGLSDNTIVILFGDHGRPHLRDKQFLYEGGLQVPLIVKYPKSIQLGTLNNDLISLIDVTATSLDIAGLEVPDYMHGKVFIGDKKDQRDYIFGFRQRAGDAPENMRSISDGRYKLIWNRTADRPWMQLSSYKKLQYPAFTLYHVLNERGELGSPYNLLMAKTKPVIELYDLKNDPLEFSNLAEHKDFKNVKNKLFSTLKTNLKEFEKHMVLEDQATIEKAKKGSAKYYINSLKKQKPELSPNATNEDILKDWEKRLVK</sequence>
<dbReference type="InterPro" id="IPR017850">
    <property type="entry name" value="Alkaline_phosphatase_core_sf"/>
</dbReference>
<evidence type="ECO:0000313" key="4">
    <source>
        <dbReference type="EMBL" id="NMH86832.1"/>
    </source>
</evidence>
<dbReference type="EMBL" id="JABBHF010000002">
    <property type="protein sequence ID" value="NMH86832.1"/>
    <property type="molecule type" value="Genomic_DNA"/>
</dbReference>
<name>A0ABX1RTE9_9FLAO</name>
<keyword evidence="2" id="KW-0378">Hydrolase</keyword>
<dbReference type="PANTHER" id="PTHR42693:SF53">
    <property type="entry name" value="ENDO-4-O-SULFATASE"/>
    <property type="match status" value="1"/>
</dbReference>
<accession>A0ABX1RTE9</accession>
<dbReference type="InterPro" id="IPR050738">
    <property type="entry name" value="Sulfatase"/>
</dbReference>
<organism evidence="4 5">
    <name type="scientific">Flavivirga algicola</name>
    <dbReference type="NCBI Taxonomy" id="2729136"/>
    <lineage>
        <taxon>Bacteria</taxon>
        <taxon>Pseudomonadati</taxon>
        <taxon>Bacteroidota</taxon>
        <taxon>Flavobacteriia</taxon>
        <taxon>Flavobacteriales</taxon>
        <taxon>Flavobacteriaceae</taxon>
        <taxon>Flavivirga</taxon>
    </lineage>
</organism>
<dbReference type="PANTHER" id="PTHR42693">
    <property type="entry name" value="ARYLSULFATASE FAMILY MEMBER"/>
    <property type="match status" value="1"/>
</dbReference>
<reference evidence="4 5" key="1">
    <citation type="submission" date="2020-04" db="EMBL/GenBank/DDBJ databases">
        <title>A Flavivirga sp. nov.</title>
        <authorList>
            <person name="Sun X."/>
        </authorList>
    </citation>
    <scope>NUCLEOTIDE SEQUENCE [LARGE SCALE GENOMIC DNA]</scope>
    <source>
        <strain evidence="4 5">Y03</strain>
    </source>
</reference>
<feature type="domain" description="Sulfatase N-terminal" evidence="3">
    <location>
        <begin position="36"/>
        <end position="299"/>
    </location>
</feature>
<dbReference type="Proteomes" id="UP000746690">
    <property type="component" value="Unassembled WGS sequence"/>
</dbReference>
<evidence type="ECO:0000259" key="3">
    <source>
        <dbReference type="Pfam" id="PF00884"/>
    </source>
</evidence>